<dbReference type="PANTHER" id="PTHR30055">
    <property type="entry name" value="HTH-TYPE TRANSCRIPTIONAL REGULATOR RUTR"/>
    <property type="match status" value="1"/>
</dbReference>
<dbReference type="HOGENOM" id="CLU_069356_27_3_9"/>
<keyword evidence="1 2" id="KW-0238">DNA-binding</keyword>
<feature type="domain" description="HTH tetR-type" evidence="3">
    <location>
        <begin position="28"/>
        <end position="88"/>
    </location>
</feature>
<accession>C2KMG9</accession>
<gene>
    <name evidence="4" type="ORF">HMPREF0555_1835</name>
</gene>
<evidence type="ECO:0000256" key="2">
    <source>
        <dbReference type="PROSITE-ProRule" id="PRU00335"/>
    </source>
</evidence>
<dbReference type="Gene3D" id="1.10.357.10">
    <property type="entry name" value="Tetracycline Repressor, domain 2"/>
    <property type="match status" value="1"/>
</dbReference>
<dbReference type="PROSITE" id="PS50977">
    <property type="entry name" value="HTH_TETR_2"/>
    <property type="match status" value="1"/>
</dbReference>
<dbReference type="SUPFAM" id="SSF46689">
    <property type="entry name" value="Homeodomain-like"/>
    <property type="match status" value="1"/>
</dbReference>
<dbReference type="GO" id="GO:0003700">
    <property type="term" value="F:DNA-binding transcription factor activity"/>
    <property type="evidence" value="ECO:0007669"/>
    <property type="project" value="TreeGrafter"/>
</dbReference>
<dbReference type="InterPro" id="IPR001647">
    <property type="entry name" value="HTH_TetR"/>
</dbReference>
<dbReference type="EMBL" id="ACKV01000120">
    <property type="protein sequence ID" value="EEJ41589.1"/>
    <property type="molecule type" value="Genomic_DNA"/>
</dbReference>
<reference evidence="4 5" key="1">
    <citation type="submission" date="2009-04" db="EMBL/GenBank/DDBJ databases">
        <authorList>
            <person name="Qin X."/>
            <person name="Bachman B."/>
            <person name="Battles P."/>
            <person name="Bell A."/>
            <person name="Bess C."/>
            <person name="Bickham C."/>
            <person name="Chaboub L."/>
            <person name="Chen D."/>
            <person name="Coyle M."/>
            <person name="Deiros D.R."/>
            <person name="Dinh H."/>
            <person name="Forbes L."/>
            <person name="Fowler G."/>
            <person name="Francisco L."/>
            <person name="Fu Q."/>
            <person name="Gubbala S."/>
            <person name="Hale W."/>
            <person name="Han Y."/>
            <person name="Hemphill L."/>
            <person name="Highlander S.K."/>
            <person name="Hirani K."/>
            <person name="Hogues M."/>
            <person name="Jackson L."/>
            <person name="Jakkamsetti A."/>
            <person name="Javaid M."/>
            <person name="Jiang H."/>
            <person name="Korchina V."/>
            <person name="Kovar C."/>
            <person name="Lara F."/>
            <person name="Lee S."/>
            <person name="Mata R."/>
            <person name="Mathew T."/>
            <person name="Moen C."/>
            <person name="Morales K."/>
            <person name="Munidasa M."/>
            <person name="Nazareth L."/>
            <person name="Ngo R."/>
            <person name="Nguyen L."/>
            <person name="Okwuonu G."/>
            <person name="Ongeri F."/>
            <person name="Patil S."/>
            <person name="Petrosino J."/>
            <person name="Pham C."/>
            <person name="Pham P."/>
            <person name="Pu L.-L."/>
            <person name="Puazo M."/>
            <person name="Raj R."/>
            <person name="Reid J."/>
            <person name="Rouhana J."/>
            <person name="Saada N."/>
            <person name="Shang Y."/>
            <person name="Simmons D."/>
            <person name="Thornton R."/>
            <person name="Warren J."/>
            <person name="Weissenberger G."/>
            <person name="Zhang J."/>
            <person name="Zhang L."/>
            <person name="Zhou C."/>
            <person name="Zhu D."/>
            <person name="Muzny D."/>
            <person name="Worley K."/>
            <person name="Gibbs R."/>
        </authorList>
    </citation>
    <scope>NUCLEOTIDE SEQUENCE [LARGE SCALE GENOMIC DNA]</scope>
    <source>
        <strain evidence="4 5">ATCC 19254</strain>
    </source>
</reference>
<organism evidence="4 5">
    <name type="scientific">Leuconostoc mesenteroides subsp. cremoris ATCC 19254</name>
    <dbReference type="NCBI Taxonomy" id="586220"/>
    <lineage>
        <taxon>Bacteria</taxon>
        <taxon>Bacillati</taxon>
        <taxon>Bacillota</taxon>
        <taxon>Bacilli</taxon>
        <taxon>Lactobacillales</taxon>
        <taxon>Lactobacillaceae</taxon>
        <taxon>Leuconostoc</taxon>
    </lineage>
</organism>
<evidence type="ECO:0000256" key="1">
    <source>
        <dbReference type="ARBA" id="ARBA00023125"/>
    </source>
</evidence>
<dbReference type="InterPro" id="IPR050109">
    <property type="entry name" value="HTH-type_TetR-like_transc_reg"/>
</dbReference>
<sequence>MQNENSLSFKREYDNITKEEVRNMSKQPSKYDLILNAFITLLIEVGYQSATINKIAEKANVNPSTIFRKFKDKEGLLSAVIDRHLNDLAAIFDDALVVTGDIETDLINMSRTYQEFQEKHQEVVLIGLQESFRMPKVSHAVEEIPVRFRKILLQYFTEMRAQNKIKKSVDVEAAVMNVIWLNFGYFLTAIRYDNPELITDPEDFYEKQIRFFAKSLRP</sequence>
<evidence type="ECO:0000259" key="3">
    <source>
        <dbReference type="PROSITE" id="PS50977"/>
    </source>
</evidence>
<dbReference type="SUPFAM" id="SSF48498">
    <property type="entry name" value="Tetracyclin repressor-like, C-terminal domain"/>
    <property type="match status" value="1"/>
</dbReference>
<dbReference type="Proteomes" id="UP000004283">
    <property type="component" value="Unassembled WGS sequence"/>
</dbReference>
<comment type="caution">
    <text evidence="4">The sequence shown here is derived from an EMBL/GenBank/DDBJ whole genome shotgun (WGS) entry which is preliminary data.</text>
</comment>
<dbReference type="InterPro" id="IPR036271">
    <property type="entry name" value="Tet_transcr_reg_TetR-rel_C_sf"/>
</dbReference>
<dbReference type="InterPro" id="IPR009057">
    <property type="entry name" value="Homeodomain-like_sf"/>
</dbReference>
<feature type="DNA-binding region" description="H-T-H motif" evidence="2">
    <location>
        <begin position="51"/>
        <end position="70"/>
    </location>
</feature>
<dbReference type="Pfam" id="PF00440">
    <property type="entry name" value="TetR_N"/>
    <property type="match status" value="1"/>
</dbReference>
<name>C2KMG9_LEUMC</name>
<dbReference type="GO" id="GO:0000976">
    <property type="term" value="F:transcription cis-regulatory region binding"/>
    <property type="evidence" value="ECO:0007669"/>
    <property type="project" value="TreeGrafter"/>
</dbReference>
<dbReference type="PANTHER" id="PTHR30055:SF226">
    <property type="entry name" value="HTH-TYPE TRANSCRIPTIONAL REGULATOR PKSA"/>
    <property type="match status" value="1"/>
</dbReference>
<evidence type="ECO:0000313" key="4">
    <source>
        <dbReference type="EMBL" id="EEJ41589.1"/>
    </source>
</evidence>
<dbReference type="PRINTS" id="PR00455">
    <property type="entry name" value="HTHTETR"/>
</dbReference>
<protein>
    <submittedName>
        <fullName evidence="4">Transcriptional regulator, TetR family</fullName>
    </submittedName>
</protein>
<evidence type="ECO:0000313" key="5">
    <source>
        <dbReference type="Proteomes" id="UP000004283"/>
    </source>
</evidence>
<proteinExistence type="predicted"/>
<dbReference type="AlphaFoldDB" id="C2KMG9"/>